<evidence type="ECO:0000256" key="2">
    <source>
        <dbReference type="ARBA" id="ARBA00022692"/>
    </source>
</evidence>
<keyword evidence="3 6" id="KW-1133">Transmembrane helix</keyword>
<name>A0AAD4NHX4_9BILA</name>
<feature type="transmembrane region" description="Helical" evidence="6">
    <location>
        <begin position="249"/>
        <end position="269"/>
    </location>
</feature>
<evidence type="ECO:0000256" key="4">
    <source>
        <dbReference type="ARBA" id="ARBA00023136"/>
    </source>
</evidence>
<dbReference type="CDD" id="cd14978">
    <property type="entry name" value="7tmA_FMRFamide_R-like"/>
    <property type="match status" value="1"/>
</dbReference>
<evidence type="ECO:0000259" key="7">
    <source>
        <dbReference type="PROSITE" id="PS50262"/>
    </source>
</evidence>
<feature type="transmembrane region" description="Helical" evidence="6">
    <location>
        <begin position="30"/>
        <end position="55"/>
    </location>
</feature>
<feature type="compositionally biased region" description="Basic and acidic residues" evidence="5">
    <location>
        <begin position="381"/>
        <end position="393"/>
    </location>
</feature>
<accession>A0AAD4NHX4</accession>
<comment type="subcellular location">
    <subcellularLocation>
        <location evidence="1">Membrane</location>
    </subcellularLocation>
</comment>
<evidence type="ECO:0000313" key="8">
    <source>
        <dbReference type="EMBL" id="KAI1728732.1"/>
    </source>
</evidence>
<dbReference type="InterPro" id="IPR053326">
    <property type="entry name" value="GPCR1-like"/>
</dbReference>
<feature type="transmembrane region" description="Helical" evidence="6">
    <location>
        <begin position="281"/>
        <end position="307"/>
    </location>
</feature>
<dbReference type="SUPFAM" id="SSF81321">
    <property type="entry name" value="Family A G protein-coupled receptor-like"/>
    <property type="match status" value="1"/>
</dbReference>
<keyword evidence="9" id="KW-1185">Reference proteome</keyword>
<dbReference type="InterPro" id="IPR017452">
    <property type="entry name" value="GPCR_Rhodpsn_7TM"/>
</dbReference>
<dbReference type="InterPro" id="IPR000276">
    <property type="entry name" value="GPCR_Rhodpsn"/>
</dbReference>
<protein>
    <submittedName>
        <fullName evidence="8">Serpentine type 7TM GPCR chemoreceptor srw domain-containing protein</fullName>
    </submittedName>
</protein>
<dbReference type="GO" id="GO:0016020">
    <property type="term" value="C:membrane"/>
    <property type="evidence" value="ECO:0007669"/>
    <property type="project" value="UniProtKB-SubCell"/>
</dbReference>
<feature type="domain" description="G-protein coupled receptors family 1 profile" evidence="7">
    <location>
        <begin position="47"/>
        <end position="304"/>
    </location>
</feature>
<evidence type="ECO:0000256" key="1">
    <source>
        <dbReference type="ARBA" id="ARBA00004370"/>
    </source>
</evidence>
<feature type="transmembrane region" description="Helical" evidence="6">
    <location>
        <begin position="67"/>
        <end position="89"/>
    </location>
</feature>
<evidence type="ECO:0000256" key="6">
    <source>
        <dbReference type="SAM" id="Phobius"/>
    </source>
</evidence>
<evidence type="ECO:0000256" key="5">
    <source>
        <dbReference type="SAM" id="MobiDB-lite"/>
    </source>
</evidence>
<evidence type="ECO:0000256" key="3">
    <source>
        <dbReference type="ARBA" id="ARBA00022989"/>
    </source>
</evidence>
<feature type="transmembrane region" description="Helical" evidence="6">
    <location>
        <begin position="155"/>
        <end position="173"/>
    </location>
</feature>
<dbReference type="GO" id="GO:0004930">
    <property type="term" value="F:G protein-coupled receptor activity"/>
    <property type="evidence" value="ECO:0007669"/>
    <property type="project" value="InterPro"/>
</dbReference>
<dbReference type="Gene3D" id="1.20.1070.10">
    <property type="entry name" value="Rhodopsin 7-helix transmembrane proteins"/>
    <property type="match status" value="1"/>
</dbReference>
<dbReference type="PANTHER" id="PTHR47632:SF1">
    <property type="entry name" value="G-PROTEIN COUPLED RECEPTORS FAMILY 1 PROFILE DOMAIN-CONTAINING PROTEIN"/>
    <property type="match status" value="1"/>
</dbReference>
<feature type="compositionally biased region" description="Low complexity" evidence="5">
    <location>
        <begin position="347"/>
        <end position="358"/>
    </location>
</feature>
<dbReference type="PANTHER" id="PTHR47632">
    <property type="entry name" value="FMRFAMIDE PEPTIDE RECEPTOR FAMILY-RELATED"/>
    <property type="match status" value="1"/>
</dbReference>
<feature type="transmembrane region" description="Helical" evidence="6">
    <location>
        <begin position="122"/>
        <end position="143"/>
    </location>
</feature>
<dbReference type="Proteomes" id="UP001201812">
    <property type="component" value="Unassembled WGS sequence"/>
</dbReference>
<organism evidence="8 9">
    <name type="scientific">Ditylenchus destructor</name>
    <dbReference type="NCBI Taxonomy" id="166010"/>
    <lineage>
        <taxon>Eukaryota</taxon>
        <taxon>Metazoa</taxon>
        <taxon>Ecdysozoa</taxon>
        <taxon>Nematoda</taxon>
        <taxon>Chromadorea</taxon>
        <taxon>Rhabditida</taxon>
        <taxon>Tylenchina</taxon>
        <taxon>Tylenchomorpha</taxon>
        <taxon>Sphaerularioidea</taxon>
        <taxon>Anguinidae</taxon>
        <taxon>Anguininae</taxon>
        <taxon>Ditylenchus</taxon>
    </lineage>
</organism>
<feature type="transmembrane region" description="Helical" evidence="6">
    <location>
        <begin position="211"/>
        <end position="237"/>
    </location>
</feature>
<dbReference type="EMBL" id="JAKKPZ010000001">
    <property type="protein sequence ID" value="KAI1728732.1"/>
    <property type="molecule type" value="Genomic_DNA"/>
</dbReference>
<comment type="caution">
    <text evidence="8">The sequence shown here is derived from an EMBL/GenBank/DDBJ whole genome shotgun (WGS) entry which is preliminary data.</text>
</comment>
<dbReference type="Pfam" id="PF00001">
    <property type="entry name" value="7tm_1"/>
    <property type="match status" value="1"/>
</dbReference>
<sequence>MTVEEEAWAILPYCNVCLGSTDPDYQTYNIAISGVVLALVGMIGLVGNMFVIMVYTSTEQRVHSTSIYLAALAVSDFCMICTAMFLFVLEAWRHHGPPELAYAYGIGAPLFFPLSAVFQTTSVYFCVAAAVDCFISVTLPSAFKEICCTAKKAKVVVLTMAICCSVYNIPHFFEIKAIECVDVRYGGFHSLQICPTDFRLDALYYTVYYTYMYTTFMAVGPLLLLIVLNIFVVITVIRKGASEDSDTISLILVVFLFIFCNFTALLLNFLELTLYEQLKHIIVYLVDLSNLLVVINCTANFFVYVIFGNSFRRSLKQVCGIGGKPIAKGTATNLIYAEDETHFVTRRLSSPSPTSSPSRSPPPPSTPLSPLTANGDMRRKKNEERKRKFFEKI</sequence>
<evidence type="ECO:0000313" key="9">
    <source>
        <dbReference type="Proteomes" id="UP001201812"/>
    </source>
</evidence>
<reference evidence="8" key="1">
    <citation type="submission" date="2022-01" db="EMBL/GenBank/DDBJ databases">
        <title>Genome Sequence Resource for Two Populations of Ditylenchus destructor, the Migratory Endoparasitic Phytonematode.</title>
        <authorList>
            <person name="Zhang H."/>
            <person name="Lin R."/>
            <person name="Xie B."/>
        </authorList>
    </citation>
    <scope>NUCLEOTIDE SEQUENCE</scope>
    <source>
        <strain evidence="8">BazhouSP</strain>
    </source>
</reference>
<dbReference type="PROSITE" id="PS50262">
    <property type="entry name" value="G_PROTEIN_RECEP_F1_2"/>
    <property type="match status" value="1"/>
</dbReference>
<keyword evidence="4 6" id="KW-0472">Membrane</keyword>
<dbReference type="AlphaFoldDB" id="A0AAD4NHX4"/>
<keyword evidence="2 6" id="KW-0812">Transmembrane</keyword>
<dbReference type="PRINTS" id="PR00237">
    <property type="entry name" value="GPCRRHODOPSN"/>
</dbReference>
<gene>
    <name evidence="8" type="ORF">DdX_00932</name>
</gene>
<proteinExistence type="predicted"/>
<feature type="region of interest" description="Disordered" evidence="5">
    <location>
        <begin position="347"/>
        <end position="393"/>
    </location>
</feature>